<dbReference type="PANTHER" id="PTHR45617:SF181">
    <property type="entry name" value="LP04042P"/>
    <property type="match status" value="1"/>
</dbReference>
<name>A0A3P7LBD9_DIBLA</name>
<dbReference type="OrthoDB" id="676979at2759"/>
<dbReference type="SUPFAM" id="SSF52058">
    <property type="entry name" value="L domain-like"/>
    <property type="match status" value="1"/>
</dbReference>
<dbReference type="Gene3D" id="3.40.50.300">
    <property type="entry name" value="P-loop containing nucleotide triphosphate hydrolases"/>
    <property type="match status" value="1"/>
</dbReference>
<keyword evidence="2" id="KW-0677">Repeat</keyword>
<accession>A0A3P7LBD9</accession>
<gene>
    <name evidence="3" type="ORF">DILT_LOCUS9875</name>
</gene>
<dbReference type="InterPro" id="IPR027417">
    <property type="entry name" value="P-loop_NTPase"/>
</dbReference>
<evidence type="ECO:0000256" key="2">
    <source>
        <dbReference type="ARBA" id="ARBA00022737"/>
    </source>
</evidence>
<dbReference type="InterPro" id="IPR001611">
    <property type="entry name" value="Leu-rich_rpt"/>
</dbReference>
<sequence>MEFGFISRANDDYSFIGVQSGKPYVQLVSDTEDYIMKDGKPLHVEYISVAERILKRFPVFSNFSESSGFHLKGRLPLPLNELLKDELVILWLKLNERRLIRERQGKDQKLIIHPVKRRLALKENEKDAWLSNVRILVLDSDDTNALFSGNLTKFLKNLQLLSLSRSSLQSLSGVANMQKLKILAAEGNNLRSFNEVACDFLHLEYLYLSHNNISTPLMQSDINNLFAIREIDLSYNKLEILPGELLLLPSLEILNISHNNLNVLSLNRMRHRPLTKRLHLLDLSYNKLVVFPEKLVEVAVTLDISYNRLRRLSARTMARISSVWHSVQGREDLKFEICFEKNPLLIPPLIVAQGGVTEITKYFFELNIGLEEFFGTKIICFGEVGCGKTSLLLSLSSGYRRVTDSEQEKTVFSELHCITHEISRKSWEKYSNITTESKDSNTAFLPLVSFKILAWEFSGNAYYEGIASFCTTTPLISVICVNLQSYQDAVTSYSLNNTSSTASFYTCVGQWVDLMLSRTNGVTAIIVATKCDLVERPLIPGLIAQLRKDVHMYVNYRLRKITDEIQRLEEMPRINSTTKHQLEYLYNIYKAFSITIHYEIVTTSCVGSAEFTLEPTNLCDAVLKLTKTLKHVFPFMLHVIPPGWIKVAHYLEESPQSEPTDARLLIDFVHFKSILHHRFQIKPDSALLIATYLHESGKAFLLQTAYAKEEKLKRSILRGGNTQGPHALFESTSHALKTGYIPGSMLPHIFEACGLAPAASGIPTMKSMFLIIWQWLEIGYPIKNNDATANVRTEGLSIEECLNEYATPYSLAVAADILRSQEETAEYTTASSAVQNRGTKTTRSAIIKSDWLASNGLPGLRFPMRLMASRSPEAEQVWASATDTIENSICLAYRFPNGLTPGVLARALFCYLSQWKDGTLMVSRDAAFLLQLTKKEKSGEEEDVVLFEVRSRQPMCTDQTMTTLEAGGDETERANRSAMQLKSAQLLWQMLTPVAGVFESVLLSYKGYCPYF</sequence>
<keyword evidence="1" id="KW-0433">Leucine-rich repeat</keyword>
<dbReference type="EMBL" id="UYRU01058097">
    <property type="protein sequence ID" value="VDN14044.1"/>
    <property type="molecule type" value="Genomic_DNA"/>
</dbReference>
<dbReference type="PANTHER" id="PTHR45617">
    <property type="entry name" value="LEUCINE RICH REPEAT FAMILY PROTEIN"/>
    <property type="match status" value="1"/>
</dbReference>
<reference evidence="3 4" key="1">
    <citation type="submission" date="2018-11" db="EMBL/GenBank/DDBJ databases">
        <authorList>
            <consortium name="Pathogen Informatics"/>
        </authorList>
    </citation>
    <scope>NUCLEOTIDE SEQUENCE [LARGE SCALE GENOMIC DNA]</scope>
</reference>
<evidence type="ECO:0008006" key="5">
    <source>
        <dbReference type="Google" id="ProtNLM"/>
    </source>
</evidence>
<dbReference type="AlphaFoldDB" id="A0A3P7LBD9"/>
<evidence type="ECO:0000313" key="4">
    <source>
        <dbReference type="Proteomes" id="UP000281553"/>
    </source>
</evidence>
<keyword evidence="4" id="KW-1185">Reference proteome</keyword>
<evidence type="ECO:0000313" key="3">
    <source>
        <dbReference type="EMBL" id="VDN14044.1"/>
    </source>
</evidence>
<dbReference type="Pfam" id="PF00560">
    <property type="entry name" value="LRR_1"/>
    <property type="match status" value="1"/>
</dbReference>
<dbReference type="Proteomes" id="UP000281553">
    <property type="component" value="Unassembled WGS sequence"/>
</dbReference>
<dbReference type="Gene3D" id="3.80.10.10">
    <property type="entry name" value="Ribonuclease Inhibitor"/>
    <property type="match status" value="1"/>
</dbReference>
<protein>
    <recommendedName>
        <fullName evidence="5">Roc domain-containing protein</fullName>
    </recommendedName>
</protein>
<proteinExistence type="predicted"/>
<dbReference type="SUPFAM" id="SSF52540">
    <property type="entry name" value="P-loop containing nucleoside triphosphate hydrolases"/>
    <property type="match status" value="1"/>
</dbReference>
<evidence type="ECO:0000256" key="1">
    <source>
        <dbReference type="ARBA" id="ARBA00022614"/>
    </source>
</evidence>
<dbReference type="InterPro" id="IPR032675">
    <property type="entry name" value="LRR_dom_sf"/>
</dbReference>
<organism evidence="3 4">
    <name type="scientific">Dibothriocephalus latus</name>
    <name type="common">Fish tapeworm</name>
    <name type="synonym">Diphyllobothrium latum</name>
    <dbReference type="NCBI Taxonomy" id="60516"/>
    <lineage>
        <taxon>Eukaryota</taxon>
        <taxon>Metazoa</taxon>
        <taxon>Spiralia</taxon>
        <taxon>Lophotrochozoa</taxon>
        <taxon>Platyhelminthes</taxon>
        <taxon>Cestoda</taxon>
        <taxon>Eucestoda</taxon>
        <taxon>Diphyllobothriidea</taxon>
        <taxon>Diphyllobothriidae</taxon>
        <taxon>Dibothriocephalus</taxon>
    </lineage>
</organism>